<dbReference type="AlphaFoldDB" id="A0A8J3U6L0"/>
<keyword evidence="2" id="KW-1185">Reference proteome</keyword>
<comment type="caution">
    <text evidence="1">The sequence shown here is derived from an EMBL/GenBank/DDBJ whole genome shotgun (WGS) entry which is preliminary data.</text>
</comment>
<protein>
    <submittedName>
        <fullName evidence="1">Uncharacterized protein</fullName>
    </submittedName>
</protein>
<name>A0A8J3U6L0_9ACTN</name>
<dbReference type="EMBL" id="BOOP01000021">
    <property type="protein sequence ID" value="GII39613.1"/>
    <property type="molecule type" value="Genomic_DNA"/>
</dbReference>
<proteinExistence type="predicted"/>
<gene>
    <name evidence="1" type="ORF">Pph01_46160</name>
</gene>
<organism evidence="1 2">
    <name type="scientific">Planotetraspora phitsanulokensis</name>
    <dbReference type="NCBI Taxonomy" id="575192"/>
    <lineage>
        <taxon>Bacteria</taxon>
        <taxon>Bacillati</taxon>
        <taxon>Actinomycetota</taxon>
        <taxon>Actinomycetes</taxon>
        <taxon>Streptosporangiales</taxon>
        <taxon>Streptosporangiaceae</taxon>
        <taxon>Planotetraspora</taxon>
    </lineage>
</organism>
<evidence type="ECO:0000313" key="1">
    <source>
        <dbReference type="EMBL" id="GII39613.1"/>
    </source>
</evidence>
<accession>A0A8J3U6L0</accession>
<evidence type="ECO:0000313" key="2">
    <source>
        <dbReference type="Proteomes" id="UP000622547"/>
    </source>
</evidence>
<reference evidence="1 2" key="1">
    <citation type="submission" date="2021-01" db="EMBL/GenBank/DDBJ databases">
        <title>Whole genome shotgun sequence of Planotetraspora phitsanulokensis NBRC 104273.</title>
        <authorList>
            <person name="Komaki H."/>
            <person name="Tamura T."/>
        </authorList>
    </citation>
    <scope>NUCLEOTIDE SEQUENCE [LARGE SCALE GENOMIC DNA]</scope>
    <source>
        <strain evidence="1 2">NBRC 104273</strain>
    </source>
</reference>
<dbReference type="Proteomes" id="UP000622547">
    <property type="component" value="Unassembled WGS sequence"/>
</dbReference>
<sequence length="325" mass="34894">MSLSAGWGSAVTDAITMNARRLLVGLLVVIGATGCGVAGDGGAASAVPTPRTAADLTLPLDAYDLSAADRKIVDKARFMMLADCTRAYGVELKTPPPSPEWPERHRNADYLHWMGDLQVERYGYAGAPAQPVVNFAGGYSVSDEQFIVIEGRRRTFRGKAVPAGGCMGMAEALLGQGSLELLGGKAAAVREEEGLLVLADEASDGAYKDARIREAERVWSECMQDAGFDYPDPGAAFGDPRWRKGAVDEQFGNPQGSPAEIATAVADEACRVETNYSGVRQVAYRDSQQRIIAKNQARLDRIKIINKAQIKNARKFLAGELAVTW</sequence>